<evidence type="ECO:0000313" key="2">
    <source>
        <dbReference type="Proteomes" id="UP001321450"/>
    </source>
</evidence>
<evidence type="ECO:0000313" key="1">
    <source>
        <dbReference type="EMBL" id="BCX89510.1"/>
    </source>
</evidence>
<accession>A0AAU9C0B6</accession>
<sequence length="110" mass="12775">MEFAHLRLLAGFPDRESAASFCGVTVRTVRNWEKRGAPPYIVKLFQQAQGDLSWAHPSWQGFRLWREHLFTDGNYPLTAGQLRAYPYLLQVADLRKSGSNPGREWFHRSR</sequence>
<name>A0AAU9C0B6_9GAMM</name>
<dbReference type="RefSeq" id="WP_286291862.1">
    <property type="nucleotide sequence ID" value="NZ_AP024718.1"/>
</dbReference>
<dbReference type="AlphaFoldDB" id="A0AAU9C0B6"/>
<dbReference type="KEGG" id="meiy:MIN45_P1883"/>
<keyword evidence="2" id="KW-1185">Reference proteome</keyword>
<proteinExistence type="predicted"/>
<reference evidence="2" key="1">
    <citation type="journal article" date="2024" name="Int. J. Syst. Evol. Microbiol.">
        <title>Methylomarinovum tepidoasis sp. nov., a moderately thermophilic methanotroph of the family Methylothermaceae isolated from a deep-sea hydrothermal field.</title>
        <authorList>
            <person name="Hirayama H."/>
            <person name="Takaki Y."/>
            <person name="Abe M."/>
            <person name="Miyazaki M."/>
            <person name="Uematsu K."/>
            <person name="Matsui Y."/>
            <person name="Takai K."/>
        </authorList>
    </citation>
    <scope>NUCLEOTIDE SEQUENCE [LARGE SCALE GENOMIC DNA]</scope>
    <source>
        <strain evidence="2">IN45</strain>
    </source>
</reference>
<dbReference type="Proteomes" id="UP001321450">
    <property type="component" value="Chromosome"/>
</dbReference>
<gene>
    <name evidence="1" type="ORF">MIN45_P1883</name>
</gene>
<organism evidence="1 2">
    <name type="scientific">Methylomarinovum tepidoasis</name>
    <dbReference type="NCBI Taxonomy" id="2840183"/>
    <lineage>
        <taxon>Bacteria</taxon>
        <taxon>Pseudomonadati</taxon>
        <taxon>Pseudomonadota</taxon>
        <taxon>Gammaproteobacteria</taxon>
        <taxon>Methylococcales</taxon>
        <taxon>Methylothermaceae</taxon>
        <taxon>Methylomarinovum</taxon>
    </lineage>
</organism>
<dbReference type="EMBL" id="AP024718">
    <property type="protein sequence ID" value="BCX89510.1"/>
    <property type="molecule type" value="Genomic_DNA"/>
</dbReference>
<protein>
    <submittedName>
        <fullName evidence="1">Uncharacterized protein</fullName>
    </submittedName>
</protein>